<keyword evidence="2" id="KW-1185">Reference proteome</keyword>
<evidence type="ECO:0008006" key="3">
    <source>
        <dbReference type="Google" id="ProtNLM"/>
    </source>
</evidence>
<protein>
    <recommendedName>
        <fullName evidence="3">Lipoprotein</fullName>
    </recommendedName>
</protein>
<sequence length="163" mass="18744">MIKNTFLVGIFALILLSSCRQVRKDTHTTSNAEKIYNYIKVDNKTDSTVVQLTIKGKKVKGNMLWLPFEKDSKVGILNGTKNKNGDLNLIFDHYQEGQRSSDSLIVQLTEKSIIIKDVWMTDYKTGLKTENVPYFRGTLIKTNQNTISNFWIKHLTKLDFSNH</sequence>
<dbReference type="Proteomes" id="UP000184364">
    <property type="component" value="Unassembled WGS sequence"/>
</dbReference>
<dbReference type="RefSeq" id="WP_073298039.1">
    <property type="nucleotide sequence ID" value="NZ_FRAV01000079.1"/>
</dbReference>
<dbReference type="EMBL" id="FRAV01000079">
    <property type="protein sequence ID" value="SHM71348.1"/>
    <property type="molecule type" value="Genomic_DNA"/>
</dbReference>
<accession>A0A1M7L0L4</accession>
<dbReference type="PROSITE" id="PS51257">
    <property type="entry name" value="PROKAR_LIPOPROTEIN"/>
    <property type="match status" value="1"/>
</dbReference>
<proteinExistence type="predicted"/>
<dbReference type="AlphaFoldDB" id="A0A1M7L0L4"/>
<evidence type="ECO:0000313" key="2">
    <source>
        <dbReference type="Proteomes" id="UP000184364"/>
    </source>
</evidence>
<reference evidence="2" key="1">
    <citation type="submission" date="2016-11" db="EMBL/GenBank/DDBJ databases">
        <authorList>
            <person name="Varghese N."/>
            <person name="Submissions S."/>
        </authorList>
    </citation>
    <scope>NUCLEOTIDE SEQUENCE [LARGE SCALE GENOMIC DNA]</scope>
    <source>
        <strain evidence="2">DSM 26899</strain>
    </source>
</reference>
<organism evidence="1 2">
    <name type="scientific">Chryseobacterium polytrichastri</name>
    <dbReference type="NCBI Taxonomy" id="1302687"/>
    <lineage>
        <taxon>Bacteria</taxon>
        <taxon>Pseudomonadati</taxon>
        <taxon>Bacteroidota</taxon>
        <taxon>Flavobacteriia</taxon>
        <taxon>Flavobacteriales</taxon>
        <taxon>Weeksellaceae</taxon>
        <taxon>Chryseobacterium group</taxon>
        <taxon>Chryseobacterium</taxon>
    </lineage>
</organism>
<dbReference type="OrthoDB" id="956460at2"/>
<name>A0A1M7L0L4_9FLAO</name>
<evidence type="ECO:0000313" key="1">
    <source>
        <dbReference type="EMBL" id="SHM71348.1"/>
    </source>
</evidence>
<gene>
    <name evidence="1" type="ORF">SAMN05444267_10796</name>
</gene>